<evidence type="ECO:0000259" key="3">
    <source>
        <dbReference type="PROSITE" id="PS50043"/>
    </source>
</evidence>
<dbReference type="SMART" id="SM00421">
    <property type="entry name" value="HTH_LUXR"/>
    <property type="match status" value="1"/>
</dbReference>
<evidence type="ECO:0000313" key="4">
    <source>
        <dbReference type="EMBL" id="MFI6505822.1"/>
    </source>
</evidence>
<dbReference type="InterPro" id="IPR016032">
    <property type="entry name" value="Sig_transdc_resp-reg_C-effctor"/>
</dbReference>
<dbReference type="PANTHER" id="PTHR16305">
    <property type="entry name" value="TESTICULAR SOLUBLE ADENYLYL CYCLASE"/>
    <property type="match status" value="1"/>
</dbReference>
<dbReference type="SUPFAM" id="SSF46894">
    <property type="entry name" value="C-terminal effector domain of the bipartite response regulators"/>
    <property type="match status" value="1"/>
</dbReference>
<dbReference type="PANTHER" id="PTHR16305:SF35">
    <property type="entry name" value="TRANSCRIPTIONAL ACTIVATOR DOMAIN"/>
    <property type="match status" value="1"/>
</dbReference>
<gene>
    <name evidence="4" type="ORF">ACIBG2_51175</name>
</gene>
<evidence type="ECO:0000256" key="1">
    <source>
        <dbReference type="ARBA" id="ARBA00022741"/>
    </source>
</evidence>
<dbReference type="InterPro" id="IPR036388">
    <property type="entry name" value="WH-like_DNA-bd_sf"/>
</dbReference>
<feature type="domain" description="HTH luxR-type" evidence="3">
    <location>
        <begin position="865"/>
        <end position="931"/>
    </location>
</feature>
<dbReference type="PRINTS" id="PR00038">
    <property type="entry name" value="HTHLUXR"/>
</dbReference>
<comment type="caution">
    <text evidence="4">The sequence shown here is derived from an EMBL/GenBank/DDBJ whole genome shotgun (WGS) entry which is preliminary data.</text>
</comment>
<protein>
    <submittedName>
        <fullName evidence="4">AAA family ATPase</fullName>
    </submittedName>
</protein>
<dbReference type="CDD" id="cd06170">
    <property type="entry name" value="LuxR_C_like"/>
    <property type="match status" value="1"/>
</dbReference>
<dbReference type="Proteomes" id="UP001612741">
    <property type="component" value="Unassembled WGS sequence"/>
</dbReference>
<dbReference type="Pfam" id="PF13191">
    <property type="entry name" value="AAA_16"/>
    <property type="match status" value="1"/>
</dbReference>
<dbReference type="InterPro" id="IPR027417">
    <property type="entry name" value="P-loop_NTPase"/>
</dbReference>
<dbReference type="SUPFAM" id="SSF48452">
    <property type="entry name" value="TPR-like"/>
    <property type="match status" value="2"/>
</dbReference>
<evidence type="ECO:0000256" key="2">
    <source>
        <dbReference type="ARBA" id="ARBA00022840"/>
    </source>
</evidence>
<dbReference type="EMBL" id="JBITGY010000024">
    <property type="protein sequence ID" value="MFI6505822.1"/>
    <property type="molecule type" value="Genomic_DNA"/>
</dbReference>
<dbReference type="InterPro" id="IPR041664">
    <property type="entry name" value="AAA_16"/>
</dbReference>
<dbReference type="InterPro" id="IPR000792">
    <property type="entry name" value="Tscrpt_reg_LuxR_C"/>
</dbReference>
<dbReference type="PROSITE" id="PS00622">
    <property type="entry name" value="HTH_LUXR_1"/>
    <property type="match status" value="1"/>
</dbReference>
<accession>A0ABW7ZCD7</accession>
<reference evidence="4 5" key="1">
    <citation type="submission" date="2024-10" db="EMBL/GenBank/DDBJ databases">
        <title>The Natural Products Discovery Center: Release of the First 8490 Sequenced Strains for Exploring Actinobacteria Biosynthetic Diversity.</title>
        <authorList>
            <person name="Kalkreuter E."/>
            <person name="Kautsar S.A."/>
            <person name="Yang D."/>
            <person name="Bader C.D."/>
            <person name="Teijaro C.N."/>
            <person name="Fluegel L."/>
            <person name="Davis C.M."/>
            <person name="Simpson J.R."/>
            <person name="Lauterbach L."/>
            <person name="Steele A.D."/>
            <person name="Gui C."/>
            <person name="Meng S."/>
            <person name="Li G."/>
            <person name="Viehrig K."/>
            <person name="Ye F."/>
            <person name="Su P."/>
            <person name="Kiefer A.F."/>
            <person name="Nichols A."/>
            <person name="Cepeda A.J."/>
            <person name="Yan W."/>
            <person name="Fan B."/>
            <person name="Jiang Y."/>
            <person name="Adhikari A."/>
            <person name="Zheng C.-J."/>
            <person name="Schuster L."/>
            <person name="Cowan T.M."/>
            <person name="Smanski M.J."/>
            <person name="Chevrette M.G."/>
            <person name="De Carvalho L.P.S."/>
            <person name="Shen B."/>
        </authorList>
    </citation>
    <scope>NUCLEOTIDE SEQUENCE [LARGE SCALE GENOMIC DNA]</scope>
    <source>
        <strain evidence="4 5">NPDC050545</strain>
    </source>
</reference>
<dbReference type="PROSITE" id="PS50043">
    <property type="entry name" value="HTH_LUXR_2"/>
    <property type="match status" value="1"/>
</dbReference>
<name>A0ABW7ZCD7_9ACTN</name>
<dbReference type="Gene3D" id="1.25.40.10">
    <property type="entry name" value="Tetratricopeptide repeat domain"/>
    <property type="match status" value="2"/>
</dbReference>
<organism evidence="4 5">
    <name type="scientific">Nonomuraea typhae</name>
    <dbReference type="NCBI Taxonomy" id="2603600"/>
    <lineage>
        <taxon>Bacteria</taxon>
        <taxon>Bacillati</taxon>
        <taxon>Actinomycetota</taxon>
        <taxon>Actinomycetes</taxon>
        <taxon>Streptosporangiales</taxon>
        <taxon>Streptosporangiaceae</taxon>
        <taxon>Nonomuraea</taxon>
    </lineage>
</organism>
<proteinExistence type="predicted"/>
<dbReference type="Gene3D" id="1.10.10.10">
    <property type="entry name" value="Winged helix-like DNA-binding domain superfamily/Winged helix DNA-binding domain"/>
    <property type="match status" value="1"/>
</dbReference>
<dbReference type="Pfam" id="PF00196">
    <property type="entry name" value="GerE"/>
    <property type="match status" value="1"/>
</dbReference>
<dbReference type="SUPFAM" id="SSF52540">
    <property type="entry name" value="P-loop containing nucleoside triphosphate hydrolases"/>
    <property type="match status" value="1"/>
</dbReference>
<keyword evidence="2" id="KW-0067">ATP-binding</keyword>
<dbReference type="RefSeq" id="WP_397092224.1">
    <property type="nucleotide sequence ID" value="NZ_JBITGY010000024.1"/>
</dbReference>
<keyword evidence="5" id="KW-1185">Reference proteome</keyword>
<evidence type="ECO:0000313" key="5">
    <source>
        <dbReference type="Proteomes" id="UP001612741"/>
    </source>
</evidence>
<keyword evidence="1" id="KW-0547">Nucleotide-binding</keyword>
<dbReference type="InterPro" id="IPR011990">
    <property type="entry name" value="TPR-like_helical_dom_sf"/>
</dbReference>
<sequence length="934" mass="99041">MLSEPLIGRLREQEQLTLIRAQSAAGRCRVVIVGGEAGVGKSTLVEHAAAAAERDGALVLAGGCVPSGADGPPLVPIVSALRMLVERAGPLTRAEYGLAVLMPELGGAHAGVELGQSQLFRLIGGLLARVSAERPLVLVVEDLHWADQSTLALLDVLARGMRSARLLVLATYRTDEPPSSSSGRPFLAELRRLGNTTFIDLDRFSREETAQFVTARSPDRADERLVRSVFERSGGNPFFAGELLLAERMGHAGLGRPLRELLLGRVDRLPEAAKHVVRTVAAGDGRISHALLAAAAGLDEEELLSGMRAAVTGQVLVTGRAGYDFAHALLREAVLEALLPGEVVRLHRAYAGALERQPYLVCPGVYPSLLAHHWMNAAAPDRALPALLRAAKAASVMHAPTERLCKLAHALAVWPQVAEPEITLLDLLTEAADTAWLAGEPEQALEWIDRALAEPALEPRRRALLLARRGRCLLHLGAEGDLAALEEAERLVGPAPSTERATVLDILALALAKHDDAPRAAEVCARAAGIAEESGDLALLGSIRTTLARTLSYLHRFDEALGQLDLVLDATGANPDTLARAQLNRTAILWSLGRYEEAARAARAGWELARLTGLNRTIGSHLAAFLGMALFATGRWPEAEAELRGAVEVDPPGLFRILPHVVLGELALARGDITGAEERLAAASPDLAEGERPAQGGDLALARLMAEIALAANRPDEAARAVAGLGDRAWTPPEYDAAWSLLAVAARVPGGSGAALRETAARLGRVTRPWAACGLQVEAELGRADLWPRIVDAWDALGHPFHGARARLRAAGAALAAGDRAAAGVFLREAVRQAAELGASPLHGELSALARGARLPLDPPAPATAAAPYPMGLTRREWEVLRLITEGRSNREIAAELVISEKTVSVHVSRTLAKLGAPSRGQAAATAHRLRLFE</sequence>